<evidence type="ECO:0000313" key="1">
    <source>
        <dbReference type="EMBL" id="RLV97854.1"/>
    </source>
</evidence>
<name>A0A3L8S6H8_CHLGU</name>
<proteinExistence type="predicted"/>
<comment type="caution">
    <text evidence="1">The sequence shown here is derived from an EMBL/GenBank/DDBJ whole genome shotgun (WGS) entry which is preliminary data.</text>
</comment>
<protein>
    <submittedName>
        <fullName evidence="1">Uncharacterized protein</fullName>
    </submittedName>
</protein>
<organism evidence="1 2">
    <name type="scientific">Chloebia gouldiae</name>
    <name type="common">Gouldian finch</name>
    <name type="synonym">Erythrura gouldiae</name>
    <dbReference type="NCBI Taxonomy" id="44316"/>
    <lineage>
        <taxon>Eukaryota</taxon>
        <taxon>Metazoa</taxon>
        <taxon>Chordata</taxon>
        <taxon>Craniata</taxon>
        <taxon>Vertebrata</taxon>
        <taxon>Euteleostomi</taxon>
        <taxon>Archelosauria</taxon>
        <taxon>Archosauria</taxon>
        <taxon>Dinosauria</taxon>
        <taxon>Saurischia</taxon>
        <taxon>Theropoda</taxon>
        <taxon>Coelurosauria</taxon>
        <taxon>Aves</taxon>
        <taxon>Neognathae</taxon>
        <taxon>Neoaves</taxon>
        <taxon>Telluraves</taxon>
        <taxon>Australaves</taxon>
        <taxon>Passeriformes</taxon>
        <taxon>Passeroidea</taxon>
        <taxon>Passeridae</taxon>
        <taxon>Chloebia</taxon>
    </lineage>
</organism>
<sequence length="63" mass="6922">MGLPAASAACLRRGGWYWEPRLSRLYTCPLFSHWIRCLQAAGGGGGSRRAGCCWQPAGQRQLQ</sequence>
<dbReference type="Proteomes" id="UP000276834">
    <property type="component" value="Unassembled WGS sequence"/>
</dbReference>
<evidence type="ECO:0000313" key="2">
    <source>
        <dbReference type="Proteomes" id="UP000276834"/>
    </source>
</evidence>
<reference evidence="1 2" key="1">
    <citation type="journal article" date="2018" name="Proc. R. Soc. B">
        <title>A non-coding region near Follistatin controls head colour polymorphism in the Gouldian finch.</title>
        <authorList>
            <person name="Toomey M.B."/>
            <person name="Marques C.I."/>
            <person name="Andrade P."/>
            <person name="Araujo P.M."/>
            <person name="Sabatino S."/>
            <person name="Gazda M.A."/>
            <person name="Afonso S."/>
            <person name="Lopes R.J."/>
            <person name="Corbo J.C."/>
            <person name="Carneiro M."/>
        </authorList>
    </citation>
    <scope>NUCLEOTIDE SEQUENCE [LARGE SCALE GENOMIC DNA]</scope>
    <source>
        <strain evidence="1">Red01</strain>
        <tissue evidence="1">Muscle</tissue>
    </source>
</reference>
<dbReference type="EMBL" id="QUSF01000051">
    <property type="protein sequence ID" value="RLV97854.1"/>
    <property type="molecule type" value="Genomic_DNA"/>
</dbReference>
<keyword evidence="2" id="KW-1185">Reference proteome</keyword>
<gene>
    <name evidence="1" type="ORF">DV515_00011376</name>
</gene>
<accession>A0A3L8S6H8</accession>
<dbReference type="AlphaFoldDB" id="A0A3L8S6H8"/>